<dbReference type="Gene3D" id="3.40.630.30">
    <property type="match status" value="1"/>
</dbReference>
<dbReference type="PANTHER" id="PTHR43441:SF10">
    <property type="entry name" value="ACETYLTRANSFERASE"/>
    <property type="match status" value="1"/>
</dbReference>
<dbReference type="Proteomes" id="UP000054375">
    <property type="component" value="Unassembled WGS sequence"/>
</dbReference>
<comment type="caution">
    <text evidence="2">The sequence shown here is derived from an EMBL/GenBank/DDBJ whole genome shotgun (WGS) entry which is preliminary data.</text>
</comment>
<dbReference type="EMBL" id="LMWV01000023">
    <property type="protein sequence ID" value="KUN63238.1"/>
    <property type="molecule type" value="Genomic_DNA"/>
</dbReference>
<dbReference type="Pfam" id="PF13302">
    <property type="entry name" value="Acetyltransf_3"/>
    <property type="match status" value="1"/>
</dbReference>
<evidence type="ECO:0000259" key="1">
    <source>
        <dbReference type="PROSITE" id="PS51186"/>
    </source>
</evidence>
<evidence type="ECO:0000313" key="3">
    <source>
        <dbReference type="Proteomes" id="UP000054375"/>
    </source>
</evidence>
<dbReference type="InterPro" id="IPR016181">
    <property type="entry name" value="Acyl_CoA_acyltransferase"/>
</dbReference>
<dbReference type="GO" id="GO:1990189">
    <property type="term" value="F:protein N-terminal-serine acetyltransferase activity"/>
    <property type="evidence" value="ECO:0007669"/>
    <property type="project" value="TreeGrafter"/>
</dbReference>
<dbReference type="GO" id="GO:0008999">
    <property type="term" value="F:protein-N-terminal-alanine acetyltransferase activity"/>
    <property type="evidence" value="ECO:0007669"/>
    <property type="project" value="TreeGrafter"/>
</dbReference>
<proteinExistence type="predicted"/>
<keyword evidence="3" id="KW-1185">Reference proteome</keyword>
<organism evidence="2 3">
    <name type="scientific">Streptomyces griseorubiginosus</name>
    <dbReference type="NCBI Taxonomy" id="67304"/>
    <lineage>
        <taxon>Bacteria</taxon>
        <taxon>Bacillati</taxon>
        <taxon>Actinomycetota</taxon>
        <taxon>Actinomycetes</taxon>
        <taxon>Kitasatosporales</taxon>
        <taxon>Streptomycetaceae</taxon>
        <taxon>Streptomyces</taxon>
    </lineage>
</organism>
<accession>A0A117NXM6</accession>
<dbReference type="InterPro" id="IPR000182">
    <property type="entry name" value="GNAT_dom"/>
</dbReference>
<protein>
    <submittedName>
        <fullName evidence="2">Acetyltransferase</fullName>
    </submittedName>
</protein>
<dbReference type="GO" id="GO:0005737">
    <property type="term" value="C:cytoplasm"/>
    <property type="evidence" value="ECO:0007669"/>
    <property type="project" value="TreeGrafter"/>
</dbReference>
<keyword evidence="2" id="KW-0808">Transferase</keyword>
<name>A0A117NXM6_9ACTN</name>
<gene>
    <name evidence="2" type="ORF">AQJ54_28640</name>
</gene>
<dbReference type="SUPFAM" id="SSF55729">
    <property type="entry name" value="Acyl-CoA N-acyltransferases (Nat)"/>
    <property type="match status" value="1"/>
</dbReference>
<dbReference type="PANTHER" id="PTHR43441">
    <property type="entry name" value="RIBOSOMAL-PROTEIN-SERINE ACETYLTRANSFERASE"/>
    <property type="match status" value="1"/>
</dbReference>
<feature type="domain" description="N-acetyltransferase" evidence="1">
    <location>
        <begin position="16"/>
        <end position="192"/>
    </location>
</feature>
<dbReference type="PROSITE" id="PS51186">
    <property type="entry name" value="GNAT"/>
    <property type="match status" value="1"/>
</dbReference>
<dbReference type="AlphaFoldDB" id="A0A117NXM6"/>
<dbReference type="InterPro" id="IPR051908">
    <property type="entry name" value="Ribosomal_N-acetyltransferase"/>
</dbReference>
<accession>A0A117QZS5</accession>
<sequence length="192" mass="20994">MAVRLHAPATAKAPALVLRPWRSEDAPELAVLHRDAELRRWIGSVVDGEAEAERWVREQERGWHEGDRFAFAVVEEGVRCGPGEVAAGERLVGHVVLKRPAPGGPPGEVGYWTAAHARGRAVAPRALDALTCWAFHAFAEDGLVRLELLHSEDNTASCRVARKCGYPLTAHLPAAPPHFPRDGHLHTRLLTS</sequence>
<reference evidence="2 3" key="1">
    <citation type="submission" date="2015-10" db="EMBL/GenBank/DDBJ databases">
        <title>Draft genome sequence of Streptomyces griseorubiginosus DSM 40469, type strain for the species Streptomyces griseorubiginosus.</title>
        <authorList>
            <person name="Ruckert C."/>
            <person name="Winkler A."/>
            <person name="Kalinowski J."/>
            <person name="Kampfer P."/>
            <person name="Glaeser S."/>
        </authorList>
    </citation>
    <scope>NUCLEOTIDE SEQUENCE [LARGE SCALE GENOMIC DNA]</scope>
    <source>
        <strain evidence="2 3">DSM 40469</strain>
    </source>
</reference>
<evidence type="ECO:0000313" key="2">
    <source>
        <dbReference type="EMBL" id="KUN63238.1"/>
    </source>
</evidence>